<name>A0A380FDJ6_STAGA</name>
<dbReference type="InterPro" id="IPR002763">
    <property type="entry name" value="DUF72"/>
</dbReference>
<dbReference type="Gene3D" id="3.20.20.410">
    <property type="entry name" value="Protein of unknown function UPF0759"/>
    <property type="match status" value="1"/>
</dbReference>
<dbReference type="SUPFAM" id="SSF117396">
    <property type="entry name" value="TM1631-like"/>
    <property type="match status" value="1"/>
</dbReference>
<dbReference type="AlphaFoldDB" id="A0A380FDJ6"/>
<gene>
    <name evidence="1" type="ORF">NCTC12195_01680</name>
</gene>
<accession>A0A380FDJ6</accession>
<dbReference type="PANTHER" id="PTHR30348:SF13">
    <property type="entry name" value="UPF0759 PROTEIN YUNF"/>
    <property type="match status" value="1"/>
</dbReference>
<dbReference type="EMBL" id="UHDK01000001">
    <property type="protein sequence ID" value="SUM32238.1"/>
    <property type="molecule type" value="Genomic_DNA"/>
</dbReference>
<dbReference type="InterPro" id="IPR036520">
    <property type="entry name" value="UPF0759_sf"/>
</dbReference>
<dbReference type="Pfam" id="PF01904">
    <property type="entry name" value="DUF72"/>
    <property type="match status" value="1"/>
</dbReference>
<dbReference type="PANTHER" id="PTHR30348">
    <property type="entry name" value="UNCHARACTERIZED PROTEIN YECE"/>
    <property type="match status" value="1"/>
</dbReference>
<evidence type="ECO:0000313" key="2">
    <source>
        <dbReference type="Proteomes" id="UP000255277"/>
    </source>
</evidence>
<sequence length="286" mass="33590">MINIGLTGWGDHDSLYVDLQRKSDKLLTYASHFPIVELDASYYAIQPERNINKWIRETPKRFEFIVKIHQALTLHADYHDFAETRQALFDQFIAMIKPLQDVNKLAMVLVQFPPWFDCTAKNIAYIRYVREQLKSFPVCVEFRHQSWFNEEYKEQTLAFLTDHELIHAVCDEPQVGQGSIPLINRITHETAFVRYHGRNTNGWTKKDMTDEAWRDVRYLYDYSDKELMELVNKVKVLEHKAKRIYVVFNNNSGGHAANNAKQYQQLLGIDYEGTRTKAIEIILGEI</sequence>
<organism evidence="1 2">
    <name type="scientific">Staphylococcus gallinarum</name>
    <dbReference type="NCBI Taxonomy" id="1293"/>
    <lineage>
        <taxon>Bacteria</taxon>
        <taxon>Bacillati</taxon>
        <taxon>Bacillota</taxon>
        <taxon>Bacilli</taxon>
        <taxon>Bacillales</taxon>
        <taxon>Staphylococcaceae</taxon>
        <taxon>Staphylococcus</taxon>
    </lineage>
</organism>
<reference evidence="1 2" key="1">
    <citation type="submission" date="2018-06" db="EMBL/GenBank/DDBJ databases">
        <authorList>
            <consortium name="Pathogen Informatics"/>
            <person name="Doyle S."/>
        </authorList>
    </citation>
    <scope>NUCLEOTIDE SEQUENCE [LARGE SCALE GENOMIC DNA]</scope>
    <source>
        <strain evidence="1 2">NCTC12195</strain>
    </source>
</reference>
<proteinExistence type="predicted"/>
<protein>
    <submittedName>
        <fullName evidence="1">Cytosolic protein</fullName>
    </submittedName>
</protein>
<dbReference type="Proteomes" id="UP000255277">
    <property type="component" value="Unassembled WGS sequence"/>
</dbReference>
<evidence type="ECO:0000313" key="1">
    <source>
        <dbReference type="EMBL" id="SUM32238.1"/>
    </source>
</evidence>
<dbReference type="STRING" id="1293.SH09_11290"/>